<feature type="region of interest" description="Disordered" evidence="1">
    <location>
        <begin position="343"/>
        <end position="385"/>
    </location>
</feature>
<comment type="caution">
    <text evidence="2">The sequence shown here is derived from an EMBL/GenBank/DDBJ whole genome shotgun (WGS) entry which is preliminary data.</text>
</comment>
<evidence type="ECO:0000256" key="1">
    <source>
        <dbReference type="SAM" id="MobiDB-lite"/>
    </source>
</evidence>
<name>A0AAP0EVW9_9MAGN</name>
<sequence>MSLPSSPPLSASSSARSHRRRQNHHFPLHIASLVLSPLPVDAVKVIAFLYTIFVLPHTYGFSVSVSVSAFIEDFDVETIAGECDHSNCSHRCHRFNPPSSLGAVVDVALTPPRYVLKGFGGGGGGGSEGDHPNYSKSFVIGSALFNIFVGLKLRSFSPKFLIVGEIQEVVEDALPQRELEDHREVEAHSEGFVLHQEIEDHYEGVGRDPSFLALDRDEDDEITPNDVFLHVHTKDHDGVTFIDNRSARFHADLMRRREEHTQATPDRPIDEKQIYYDVAGVCSKGRVYGLGSLANKKRRYEDHGASTSQEPMVRHIELDAVVQRLAQFEAFVQSHLGMRMDFGASTFQAPPPPLPPPQKHHQQVGMDSARSPQQQHDNDDEDNHD</sequence>
<accession>A0AAP0EVW9</accession>
<dbReference type="Pfam" id="PF03004">
    <property type="entry name" value="Transposase_24"/>
    <property type="match status" value="1"/>
</dbReference>
<organism evidence="2 3">
    <name type="scientific">Stephania cephalantha</name>
    <dbReference type="NCBI Taxonomy" id="152367"/>
    <lineage>
        <taxon>Eukaryota</taxon>
        <taxon>Viridiplantae</taxon>
        <taxon>Streptophyta</taxon>
        <taxon>Embryophyta</taxon>
        <taxon>Tracheophyta</taxon>
        <taxon>Spermatophyta</taxon>
        <taxon>Magnoliopsida</taxon>
        <taxon>Ranunculales</taxon>
        <taxon>Menispermaceae</taxon>
        <taxon>Menispermoideae</taxon>
        <taxon>Cissampelideae</taxon>
        <taxon>Stephania</taxon>
    </lineage>
</organism>
<dbReference type="AlphaFoldDB" id="A0AAP0EVW9"/>
<dbReference type="InterPro" id="IPR004252">
    <property type="entry name" value="Probable_transposase_24"/>
</dbReference>
<dbReference type="InterPro" id="IPR018247">
    <property type="entry name" value="EF_Hand_1_Ca_BS"/>
</dbReference>
<reference evidence="2 3" key="1">
    <citation type="submission" date="2024-01" db="EMBL/GenBank/DDBJ databases">
        <title>Genome assemblies of Stephania.</title>
        <authorList>
            <person name="Yang L."/>
        </authorList>
    </citation>
    <scope>NUCLEOTIDE SEQUENCE [LARGE SCALE GENOMIC DNA]</scope>
    <source>
        <strain evidence="2">JXDWG</strain>
        <tissue evidence="2">Leaf</tissue>
    </source>
</reference>
<gene>
    <name evidence="2" type="ORF">Scep_024086</name>
</gene>
<protein>
    <submittedName>
        <fullName evidence="2">Uncharacterized protein</fullName>
    </submittedName>
</protein>
<keyword evidence="3" id="KW-1185">Reference proteome</keyword>
<evidence type="ECO:0000313" key="3">
    <source>
        <dbReference type="Proteomes" id="UP001419268"/>
    </source>
</evidence>
<proteinExistence type="predicted"/>
<dbReference type="Proteomes" id="UP001419268">
    <property type="component" value="Unassembled WGS sequence"/>
</dbReference>
<dbReference type="PROSITE" id="PS00018">
    <property type="entry name" value="EF_HAND_1"/>
    <property type="match status" value="1"/>
</dbReference>
<dbReference type="EMBL" id="JBBNAG010000010">
    <property type="protein sequence ID" value="KAK9100656.1"/>
    <property type="molecule type" value="Genomic_DNA"/>
</dbReference>
<evidence type="ECO:0000313" key="2">
    <source>
        <dbReference type="EMBL" id="KAK9100656.1"/>
    </source>
</evidence>